<keyword evidence="6 12" id="KW-0862">Zinc</keyword>
<comment type="caution">
    <text evidence="14">The sequence shown here is derived from an EMBL/GenBank/DDBJ whole genome shotgun (WGS) entry which is preliminary data.</text>
</comment>
<dbReference type="GO" id="GO:0005737">
    <property type="term" value="C:cytoplasm"/>
    <property type="evidence" value="ECO:0007669"/>
    <property type="project" value="TreeGrafter"/>
</dbReference>
<name>A0A0T6AZW2_9SCAR</name>
<evidence type="ECO:0000256" key="5">
    <source>
        <dbReference type="ARBA" id="ARBA00022801"/>
    </source>
</evidence>
<evidence type="ECO:0000256" key="1">
    <source>
        <dbReference type="ARBA" id="ARBA00004123"/>
    </source>
</evidence>
<keyword evidence="15" id="KW-1185">Reference proteome</keyword>
<dbReference type="GO" id="GO:0005634">
    <property type="term" value="C:nucleus"/>
    <property type="evidence" value="ECO:0007669"/>
    <property type="project" value="UniProtKB-SubCell"/>
</dbReference>
<comment type="catalytic activity">
    <reaction evidence="9 12">
        <text>O-phospho-L-seryl-[protein] + H2O = L-seryl-[protein] + phosphate</text>
        <dbReference type="Rhea" id="RHEA:20629"/>
        <dbReference type="Rhea" id="RHEA-COMP:9863"/>
        <dbReference type="Rhea" id="RHEA-COMP:11604"/>
        <dbReference type="ChEBI" id="CHEBI:15377"/>
        <dbReference type="ChEBI" id="CHEBI:29999"/>
        <dbReference type="ChEBI" id="CHEBI:43474"/>
        <dbReference type="ChEBI" id="CHEBI:83421"/>
        <dbReference type="EC" id="3.1.3.16"/>
    </reaction>
</comment>
<evidence type="ECO:0000256" key="11">
    <source>
        <dbReference type="PROSITE-ProRule" id="PRU00812"/>
    </source>
</evidence>
<organism evidence="14 15">
    <name type="scientific">Oryctes borbonicus</name>
    <dbReference type="NCBI Taxonomy" id="1629725"/>
    <lineage>
        <taxon>Eukaryota</taxon>
        <taxon>Metazoa</taxon>
        <taxon>Ecdysozoa</taxon>
        <taxon>Arthropoda</taxon>
        <taxon>Hexapoda</taxon>
        <taxon>Insecta</taxon>
        <taxon>Pterygota</taxon>
        <taxon>Neoptera</taxon>
        <taxon>Endopterygota</taxon>
        <taxon>Coleoptera</taxon>
        <taxon>Polyphaga</taxon>
        <taxon>Scarabaeiformia</taxon>
        <taxon>Scarabaeidae</taxon>
        <taxon>Dynastinae</taxon>
        <taxon>Oryctes</taxon>
    </lineage>
</organism>
<dbReference type="InterPro" id="IPR039693">
    <property type="entry name" value="Rtr1/RPAP2"/>
</dbReference>
<dbReference type="InterPro" id="IPR007308">
    <property type="entry name" value="Rtr1/RPAP2_dom"/>
</dbReference>
<dbReference type="GO" id="GO:0043175">
    <property type="term" value="F:RNA polymerase core enzyme binding"/>
    <property type="evidence" value="ECO:0007669"/>
    <property type="project" value="UniProtKB-UniRule"/>
</dbReference>
<evidence type="ECO:0000256" key="12">
    <source>
        <dbReference type="RuleBase" id="RU367080"/>
    </source>
</evidence>
<feature type="non-terminal residue" evidence="14">
    <location>
        <position position="512"/>
    </location>
</feature>
<dbReference type="EMBL" id="LJIG01022472">
    <property type="protein sequence ID" value="KRT80397.1"/>
    <property type="molecule type" value="Genomic_DNA"/>
</dbReference>
<gene>
    <name evidence="14" type="ORF">AMK59_8786</name>
</gene>
<accession>A0A0T6AZW2</accession>
<feature type="domain" description="RTR1-type" evidence="13">
    <location>
        <begin position="1"/>
        <end position="69"/>
    </location>
</feature>
<dbReference type="GO" id="GO:0008270">
    <property type="term" value="F:zinc ion binding"/>
    <property type="evidence" value="ECO:0007669"/>
    <property type="project" value="UniProtKB-KW"/>
</dbReference>
<sequence length="512" mass="59401">EERAISKLCGYPICGKKIPDMPKQKYIISTKVNRVYDISERKNYCSNFCYQGSLFVKNQIESSPLWLRNHTEMPECKLMPVTAVATPGEEVNYGLLKEKSDLSQFTSITHFAQISLEEVENIEKIPKNGTKCNMKHKKIQKQSSLGLIEEDTNKEAEMDDCDLHQNSDEYRKKDTATNKTFLSGTELIQDNKGKEPLRKKSDEREKLEYLIAKLKVNSEPKIKLINLPPTPHSSKSKVLINEKEHVVSKKDTKDKVVEKTANKEVNTNAEFVELLNNVKTCVEEWITLDSFIYLYTEDKVRQILNENKMEEYFDKLKIPDREIPQQMKYMNICKRLHIQELAEDKFDKALLGKSIKPLPDFKQLKEEVQELDLKVRSFYKGALYEQMDTNFPTKPIKENQESTEEAVTLPLVDASAQNTLRRKVFFNSINKTMKKLIVGLKLDERYVLLCMQDLVKSFKLQSHNVVFKPNIWPIIAVILIKILCIKDVNIQMQVEEPRSVEYIELILSKYAG</sequence>
<evidence type="ECO:0000259" key="13">
    <source>
        <dbReference type="PROSITE" id="PS51479"/>
    </source>
</evidence>
<evidence type="ECO:0000256" key="4">
    <source>
        <dbReference type="ARBA" id="ARBA00022771"/>
    </source>
</evidence>
<evidence type="ECO:0000256" key="10">
    <source>
        <dbReference type="ARBA" id="ARBA00048336"/>
    </source>
</evidence>
<evidence type="ECO:0000256" key="8">
    <source>
        <dbReference type="ARBA" id="ARBA00023242"/>
    </source>
</evidence>
<evidence type="ECO:0000313" key="14">
    <source>
        <dbReference type="EMBL" id="KRT80397.1"/>
    </source>
</evidence>
<comment type="catalytic activity">
    <reaction evidence="10 12">
        <text>O-phospho-L-threonyl-[protein] + H2O = L-threonyl-[protein] + phosphate</text>
        <dbReference type="Rhea" id="RHEA:47004"/>
        <dbReference type="Rhea" id="RHEA-COMP:11060"/>
        <dbReference type="Rhea" id="RHEA-COMP:11605"/>
        <dbReference type="ChEBI" id="CHEBI:15377"/>
        <dbReference type="ChEBI" id="CHEBI:30013"/>
        <dbReference type="ChEBI" id="CHEBI:43474"/>
        <dbReference type="ChEBI" id="CHEBI:61977"/>
        <dbReference type="EC" id="3.1.3.16"/>
    </reaction>
</comment>
<evidence type="ECO:0000256" key="2">
    <source>
        <dbReference type="ARBA" id="ARBA00005676"/>
    </source>
</evidence>
<dbReference type="Proteomes" id="UP000051574">
    <property type="component" value="Unassembled WGS sequence"/>
</dbReference>
<dbReference type="PANTHER" id="PTHR14732:SF0">
    <property type="entry name" value="RNA POLYMERASE II SUBUNIT B1 CTD PHOSPHATASE RPAP2-RELATED"/>
    <property type="match status" value="1"/>
</dbReference>
<dbReference type="EC" id="3.1.3.16" evidence="12"/>
<keyword evidence="3 12" id="KW-0479">Metal-binding</keyword>
<keyword evidence="4 12" id="KW-0863">Zinc-finger</keyword>
<evidence type="ECO:0000256" key="7">
    <source>
        <dbReference type="ARBA" id="ARBA00022912"/>
    </source>
</evidence>
<evidence type="ECO:0000313" key="15">
    <source>
        <dbReference type="Proteomes" id="UP000051574"/>
    </source>
</evidence>
<dbReference type="AlphaFoldDB" id="A0A0T6AZW2"/>
<dbReference type="GO" id="GO:0008420">
    <property type="term" value="F:RNA polymerase II CTD heptapeptide repeat phosphatase activity"/>
    <property type="evidence" value="ECO:0007669"/>
    <property type="project" value="UniProtKB-UniRule"/>
</dbReference>
<feature type="non-terminal residue" evidence="14">
    <location>
        <position position="1"/>
    </location>
</feature>
<evidence type="ECO:0000256" key="6">
    <source>
        <dbReference type="ARBA" id="ARBA00022833"/>
    </source>
</evidence>
<keyword evidence="7 12" id="KW-0904">Protein phosphatase</keyword>
<dbReference type="Pfam" id="PF04181">
    <property type="entry name" value="RPAP2_Rtr1"/>
    <property type="match status" value="1"/>
</dbReference>
<comment type="similarity">
    <text evidence="2 11 12">Belongs to the RPAP2 family.</text>
</comment>
<comment type="function">
    <text evidence="12">Putative RNA polymerase II subunit B1 C-terminal domain (CTD) phosphatase involved in RNA polymerase II transcription regulation.</text>
</comment>
<dbReference type="OrthoDB" id="2590500at2759"/>
<dbReference type="InterPro" id="IPR038534">
    <property type="entry name" value="Rtr1/RPAP2_sf"/>
</dbReference>
<dbReference type="Gene3D" id="1.25.40.820">
    <property type="match status" value="1"/>
</dbReference>
<comment type="subcellular location">
    <subcellularLocation>
        <location evidence="1 12">Nucleus</location>
    </subcellularLocation>
</comment>
<keyword evidence="5 12" id="KW-0378">Hydrolase</keyword>
<protein>
    <recommendedName>
        <fullName evidence="12">RNA polymerase II subunit B1 CTD phosphatase RPAP2 homolog</fullName>
        <ecNumber evidence="12">3.1.3.16</ecNumber>
    </recommendedName>
</protein>
<proteinExistence type="inferred from homology"/>
<reference evidence="14 15" key="1">
    <citation type="submission" date="2015-09" db="EMBL/GenBank/DDBJ databases">
        <title>Draft genome of the scarab beetle Oryctes borbonicus.</title>
        <authorList>
            <person name="Meyer J.M."/>
            <person name="Markov G.V."/>
            <person name="Baskaran P."/>
            <person name="Herrmann M."/>
            <person name="Sommer R.J."/>
            <person name="Roedelsperger C."/>
        </authorList>
    </citation>
    <scope>NUCLEOTIDE SEQUENCE [LARGE SCALE GENOMIC DNA]</scope>
    <source>
        <strain evidence="14">OB123</strain>
        <tissue evidence="14">Whole animal</tissue>
    </source>
</reference>
<dbReference type="PANTHER" id="PTHR14732">
    <property type="entry name" value="RNA POLYMERASE II SUBUNIT B1 CTD PHOSPHATASE RPAP2-RELATED"/>
    <property type="match status" value="1"/>
</dbReference>
<keyword evidence="8 12" id="KW-0539">Nucleus</keyword>
<dbReference type="PROSITE" id="PS51479">
    <property type="entry name" value="ZF_RTR1"/>
    <property type="match status" value="1"/>
</dbReference>
<evidence type="ECO:0000256" key="9">
    <source>
        <dbReference type="ARBA" id="ARBA00047761"/>
    </source>
</evidence>
<evidence type="ECO:0000256" key="3">
    <source>
        <dbReference type="ARBA" id="ARBA00022723"/>
    </source>
</evidence>